<dbReference type="OrthoDB" id="227596at2"/>
<dbReference type="Pfam" id="PF07730">
    <property type="entry name" value="HisKA_3"/>
    <property type="match status" value="1"/>
</dbReference>
<evidence type="ECO:0000256" key="5">
    <source>
        <dbReference type="ARBA" id="ARBA00022741"/>
    </source>
</evidence>
<dbReference type="AlphaFoldDB" id="A0A3S4TB10"/>
<dbReference type="SUPFAM" id="SSF55874">
    <property type="entry name" value="ATPase domain of HSP90 chaperone/DNA topoisomerase II/histidine kinase"/>
    <property type="match status" value="1"/>
</dbReference>
<keyword evidence="7" id="KW-0067">ATP-binding</keyword>
<dbReference type="GO" id="GO:0000155">
    <property type="term" value="F:phosphorelay sensor kinase activity"/>
    <property type="evidence" value="ECO:0007669"/>
    <property type="project" value="InterPro"/>
</dbReference>
<keyword evidence="10" id="KW-0472">Membrane</keyword>
<feature type="transmembrane region" description="Helical" evidence="10">
    <location>
        <begin position="51"/>
        <end position="68"/>
    </location>
</feature>
<dbReference type="Gene3D" id="1.20.5.1930">
    <property type="match status" value="1"/>
</dbReference>
<proteinExistence type="predicted"/>
<feature type="transmembrane region" description="Helical" evidence="10">
    <location>
        <begin position="102"/>
        <end position="124"/>
    </location>
</feature>
<gene>
    <name evidence="12" type="ORF">NCTC11636_02183</name>
</gene>
<dbReference type="PANTHER" id="PTHR24421">
    <property type="entry name" value="NITRATE/NITRITE SENSOR PROTEIN NARX-RELATED"/>
    <property type="match status" value="1"/>
</dbReference>
<evidence type="ECO:0000256" key="3">
    <source>
        <dbReference type="ARBA" id="ARBA00022553"/>
    </source>
</evidence>
<organism evidence="12 13">
    <name type="scientific">Actinomyces howellii</name>
    <dbReference type="NCBI Taxonomy" id="52771"/>
    <lineage>
        <taxon>Bacteria</taxon>
        <taxon>Bacillati</taxon>
        <taxon>Actinomycetota</taxon>
        <taxon>Actinomycetes</taxon>
        <taxon>Actinomycetales</taxon>
        <taxon>Actinomycetaceae</taxon>
        <taxon>Actinomyces</taxon>
    </lineage>
</organism>
<dbReference type="EMBL" id="LR134350">
    <property type="protein sequence ID" value="VEG29706.1"/>
    <property type="molecule type" value="Genomic_DNA"/>
</dbReference>
<keyword evidence="10" id="KW-1133">Transmembrane helix</keyword>
<keyword evidence="6 12" id="KW-0418">Kinase</keyword>
<evidence type="ECO:0000256" key="2">
    <source>
        <dbReference type="ARBA" id="ARBA00012438"/>
    </source>
</evidence>
<dbReference type="Proteomes" id="UP000266895">
    <property type="component" value="Chromosome"/>
</dbReference>
<feature type="transmembrane region" description="Helical" evidence="10">
    <location>
        <begin position="21"/>
        <end position="39"/>
    </location>
</feature>
<evidence type="ECO:0000256" key="4">
    <source>
        <dbReference type="ARBA" id="ARBA00022679"/>
    </source>
</evidence>
<dbReference type="Gene3D" id="3.30.565.10">
    <property type="entry name" value="Histidine kinase-like ATPase, C-terminal domain"/>
    <property type="match status" value="1"/>
</dbReference>
<keyword evidence="10" id="KW-0812">Transmembrane</keyword>
<feature type="transmembrane region" description="Helical" evidence="10">
    <location>
        <begin position="155"/>
        <end position="179"/>
    </location>
</feature>
<evidence type="ECO:0000256" key="8">
    <source>
        <dbReference type="ARBA" id="ARBA00023012"/>
    </source>
</evidence>
<dbReference type="KEGG" id="ahw:NCTC11636_02183"/>
<protein>
    <recommendedName>
        <fullName evidence="2">histidine kinase</fullName>
        <ecNumber evidence="2">2.7.13.3</ecNumber>
    </recommendedName>
</protein>
<evidence type="ECO:0000313" key="13">
    <source>
        <dbReference type="Proteomes" id="UP000266895"/>
    </source>
</evidence>
<evidence type="ECO:0000256" key="6">
    <source>
        <dbReference type="ARBA" id="ARBA00022777"/>
    </source>
</evidence>
<feature type="domain" description="Signal transduction histidine kinase subgroup 3 dimerisation and phosphoacceptor" evidence="11">
    <location>
        <begin position="211"/>
        <end position="276"/>
    </location>
</feature>
<dbReference type="GO" id="GO:0016020">
    <property type="term" value="C:membrane"/>
    <property type="evidence" value="ECO:0007669"/>
    <property type="project" value="InterPro"/>
</dbReference>
<dbReference type="GO" id="GO:0005524">
    <property type="term" value="F:ATP binding"/>
    <property type="evidence" value="ECO:0007669"/>
    <property type="project" value="UniProtKB-KW"/>
</dbReference>
<evidence type="ECO:0000256" key="10">
    <source>
        <dbReference type="SAM" id="Phobius"/>
    </source>
</evidence>
<dbReference type="InterPro" id="IPR036890">
    <property type="entry name" value="HATPase_C_sf"/>
</dbReference>
<dbReference type="GO" id="GO:0046983">
    <property type="term" value="F:protein dimerization activity"/>
    <property type="evidence" value="ECO:0007669"/>
    <property type="project" value="InterPro"/>
</dbReference>
<dbReference type="EC" id="2.7.13.3" evidence="2"/>
<evidence type="ECO:0000256" key="7">
    <source>
        <dbReference type="ARBA" id="ARBA00022840"/>
    </source>
</evidence>
<evidence type="ECO:0000313" key="12">
    <source>
        <dbReference type="EMBL" id="VEG29706.1"/>
    </source>
</evidence>
<accession>A0A3S4TB10</accession>
<dbReference type="PANTHER" id="PTHR24421:SF10">
    <property type="entry name" value="NITRATE_NITRITE SENSOR PROTEIN NARQ"/>
    <property type="match status" value="1"/>
</dbReference>
<keyword evidence="3" id="KW-0597">Phosphoprotein</keyword>
<evidence type="ECO:0000259" key="11">
    <source>
        <dbReference type="Pfam" id="PF07730"/>
    </source>
</evidence>
<feature type="transmembrane region" description="Helical" evidence="10">
    <location>
        <begin position="75"/>
        <end position="96"/>
    </location>
</feature>
<feature type="region of interest" description="Disordered" evidence="9">
    <location>
        <begin position="361"/>
        <end position="380"/>
    </location>
</feature>
<reference evidence="12 13" key="1">
    <citation type="submission" date="2018-12" db="EMBL/GenBank/DDBJ databases">
        <authorList>
            <consortium name="Pathogen Informatics"/>
        </authorList>
    </citation>
    <scope>NUCLEOTIDE SEQUENCE [LARGE SCALE GENOMIC DNA]</scope>
    <source>
        <strain evidence="12 13">NCTC11636</strain>
    </source>
</reference>
<keyword evidence="4" id="KW-0808">Transferase</keyword>
<dbReference type="InterPro" id="IPR050482">
    <property type="entry name" value="Sensor_HK_TwoCompSys"/>
</dbReference>
<dbReference type="CDD" id="cd16917">
    <property type="entry name" value="HATPase_UhpB-NarQ-NarX-like"/>
    <property type="match status" value="1"/>
</dbReference>
<name>A0A3S4TB10_9ACTO</name>
<comment type="catalytic activity">
    <reaction evidence="1">
        <text>ATP + protein L-histidine = ADP + protein N-phospho-L-histidine.</text>
        <dbReference type="EC" id="2.7.13.3"/>
    </reaction>
</comment>
<keyword evidence="8" id="KW-0902">Two-component regulatory system</keyword>
<feature type="compositionally biased region" description="Gly residues" evidence="9">
    <location>
        <begin position="299"/>
        <end position="308"/>
    </location>
</feature>
<keyword evidence="13" id="KW-1185">Reference proteome</keyword>
<keyword evidence="5" id="KW-0547">Nucleotide-binding</keyword>
<evidence type="ECO:0000256" key="1">
    <source>
        <dbReference type="ARBA" id="ARBA00000085"/>
    </source>
</evidence>
<evidence type="ECO:0000256" key="9">
    <source>
        <dbReference type="SAM" id="MobiDB-lite"/>
    </source>
</evidence>
<sequence>MTMPPPAMRVVMWQRRHHLRVDGAVAAVFLALNIIVYVANHGVGVLAETRWNVLGCVVTVMCAAALALRRRWPVLAWAGCCVLPLVWFVVMVDLFSRPVTSAVILPSLFTLAGVPLCLSAIAGTKGMGSTTAFYAVSVALATVLDVRATEDGGSASNVLITAATYAILYVVGVLVGLIMRVQTEQLAELEARSERLALAREQSTLLAAANERSRIAREMHDVVAHSLAVMITMAEGAAATIDRSPAMAKEALTTLAETGRSALADTRRLVGVLRDDPAATSAPAGPEAQGDQRHPEGPGSVGGPGLLGGAPTRPSPGPDQEPKDPGAAQGPVVRDLPVPEFAPPGTVAPREPSVEIADLRRQATEEGADTSAGDTPLAPAPEHADLVTLVERFQAAGVPVDYRWRGGPLPEDKALQLTVFRIAQEALTNVLRYAPTTRAVSVDLDRHRGTAVLTIDNDAAPGSTPMHGSGKGLVGMRERAAVYGGSVQAGPTATGWRVRAVLHWDEDEEGTSPWQMPL</sequence>
<feature type="region of interest" description="Disordered" evidence="9">
    <location>
        <begin position="275"/>
        <end position="354"/>
    </location>
</feature>
<dbReference type="InterPro" id="IPR011712">
    <property type="entry name" value="Sig_transdc_His_kin_sub3_dim/P"/>
</dbReference>